<evidence type="ECO:0000313" key="2">
    <source>
        <dbReference type="EMBL" id="EIJ68207.1"/>
    </source>
</evidence>
<keyword evidence="3" id="KW-1185">Reference proteome</keyword>
<sequence length="37" mass="4207">MKINRKNQDEKIKMRQPVVVVLFGLSALVMASYSALK</sequence>
<evidence type="ECO:0000256" key="1">
    <source>
        <dbReference type="SAM" id="Phobius"/>
    </source>
</evidence>
<keyword evidence="1" id="KW-0812">Transmembrane</keyword>
<name>A0ABN0EYR2_HAEPH</name>
<evidence type="ECO:0000313" key="3">
    <source>
        <dbReference type="Proteomes" id="UP000003016"/>
    </source>
</evidence>
<proteinExistence type="predicted"/>
<dbReference type="Proteomes" id="UP000003016">
    <property type="component" value="Unassembled WGS sequence"/>
</dbReference>
<reference evidence="2 3" key="1">
    <citation type="submission" date="2012-02" db="EMBL/GenBank/DDBJ databases">
        <authorList>
            <person name="Harkins D.M."/>
            <person name="Madupu R."/>
            <person name="Durkin A.S."/>
            <person name="Torralba M."/>
            <person name="Methe B."/>
            <person name="Sutton G.G."/>
            <person name="Nelson K.E."/>
        </authorList>
    </citation>
    <scope>NUCLEOTIDE SEQUENCE [LARGE SCALE GENOMIC DNA]</scope>
    <source>
        <strain evidence="2 3">HK385</strain>
    </source>
</reference>
<keyword evidence="1" id="KW-0472">Membrane</keyword>
<keyword evidence="1" id="KW-1133">Transmembrane helix</keyword>
<organism evidence="2 3">
    <name type="scientific">Haemophilus parahaemolyticus HK385</name>
    <dbReference type="NCBI Taxonomy" id="1095744"/>
    <lineage>
        <taxon>Bacteria</taxon>
        <taxon>Pseudomonadati</taxon>
        <taxon>Pseudomonadota</taxon>
        <taxon>Gammaproteobacteria</taxon>
        <taxon>Pasteurellales</taxon>
        <taxon>Pasteurellaceae</taxon>
        <taxon>Haemophilus</taxon>
    </lineage>
</organism>
<comment type="caution">
    <text evidence="2">The sequence shown here is derived from an EMBL/GenBank/DDBJ whole genome shotgun (WGS) entry which is preliminary data.</text>
</comment>
<accession>A0ABN0EYR2</accession>
<dbReference type="EMBL" id="AJSW01000051">
    <property type="protein sequence ID" value="EIJ68207.1"/>
    <property type="molecule type" value="Genomic_DNA"/>
</dbReference>
<feature type="transmembrane region" description="Helical" evidence="1">
    <location>
        <begin position="18"/>
        <end position="36"/>
    </location>
</feature>
<protein>
    <submittedName>
        <fullName evidence="2">Uncharacterized protein</fullName>
    </submittedName>
</protein>
<gene>
    <name evidence="2" type="ORF">HMPREF1050_0873</name>
</gene>